<sequence length="260" mass="29354">MDASGGCWVNCLNEEDLPLMDGTCDACEPDEPQPAGLVCPLCRFAFCVSHADKHSQSTHHQLQVYRPPDPQPDIEPLEHTQTSENRAKREEAAAGEDEDLTLPHGVRKRDTVMVERLKCKEHGQEGSLYCKEDEMIICVVCAVQGEHKEHEIITLKEAYLWQKVINFVGTIYHNSLLNKTNYMTHCLFFLSERTRMHKLNVKKSQTFSCESAFLSYERANLSARTPISFAHSPCIPFRTAHPYALSPLNDLPSGVRALKG</sequence>
<keyword evidence="1" id="KW-0479">Metal-binding</keyword>
<evidence type="ECO:0000313" key="7">
    <source>
        <dbReference type="EMBL" id="KAI7790601.1"/>
    </source>
</evidence>
<dbReference type="GO" id="GO:0008270">
    <property type="term" value="F:zinc ion binding"/>
    <property type="evidence" value="ECO:0007669"/>
    <property type="project" value="UniProtKB-KW"/>
</dbReference>
<feature type="domain" description="B box-type" evidence="6">
    <location>
        <begin position="114"/>
        <end position="155"/>
    </location>
</feature>
<evidence type="ECO:0000256" key="4">
    <source>
        <dbReference type="PROSITE-ProRule" id="PRU00024"/>
    </source>
</evidence>
<dbReference type="InterPro" id="IPR051051">
    <property type="entry name" value="E3_ubiq-ligase_TRIM/RNF"/>
</dbReference>
<dbReference type="EMBL" id="JAFHDT010000065">
    <property type="protein sequence ID" value="KAI7790601.1"/>
    <property type="molecule type" value="Genomic_DNA"/>
</dbReference>
<organism evidence="7 8">
    <name type="scientific">Triplophysa rosa</name>
    <name type="common">Cave loach</name>
    <dbReference type="NCBI Taxonomy" id="992332"/>
    <lineage>
        <taxon>Eukaryota</taxon>
        <taxon>Metazoa</taxon>
        <taxon>Chordata</taxon>
        <taxon>Craniata</taxon>
        <taxon>Vertebrata</taxon>
        <taxon>Euteleostomi</taxon>
        <taxon>Actinopterygii</taxon>
        <taxon>Neopterygii</taxon>
        <taxon>Teleostei</taxon>
        <taxon>Ostariophysi</taxon>
        <taxon>Cypriniformes</taxon>
        <taxon>Nemacheilidae</taxon>
        <taxon>Triplophysa</taxon>
    </lineage>
</organism>
<feature type="region of interest" description="Disordered" evidence="5">
    <location>
        <begin position="58"/>
        <end position="98"/>
    </location>
</feature>
<proteinExistence type="predicted"/>
<evidence type="ECO:0000256" key="3">
    <source>
        <dbReference type="ARBA" id="ARBA00022833"/>
    </source>
</evidence>
<dbReference type="PANTHER" id="PTHR25465">
    <property type="entry name" value="B-BOX DOMAIN CONTAINING"/>
    <property type="match status" value="1"/>
</dbReference>
<dbReference type="InterPro" id="IPR000315">
    <property type="entry name" value="Znf_B-box"/>
</dbReference>
<dbReference type="Gene3D" id="4.10.830.40">
    <property type="match status" value="1"/>
</dbReference>
<evidence type="ECO:0000256" key="2">
    <source>
        <dbReference type="ARBA" id="ARBA00022771"/>
    </source>
</evidence>
<dbReference type="PROSITE" id="PS50119">
    <property type="entry name" value="ZF_BBOX"/>
    <property type="match status" value="1"/>
</dbReference>
<dbReference type="SMART" id="SM00336">
    <property type="entry name" value="BBOX"/>
    <property type="match status" value="1"/>
</dbReference>
<dbReference type="Gene3D" id="3.30.160.60">
    <property type="entry name" value="Classic Zinc Finger"/>
    <property type="match status" value="1"/>
</dbReference>
<evidence type="ECO:0000313" key="8">
    <source>
        <dbReference type="Proteomes" id="UP001059041"/>
    </source>
</evidence>
<accession>A0A9W7T5D1</accession>
<evidence type="ECO:0000256" key="1">
    <source>
        <dbReference type="ARBA" id="ARBA00022723"/>
    </source>
</evidence>
<protein>
    <submittedName>
        <fullName evidence="7">Tripartite motif-containing protein 44</fullName>
    </submittedName>
</protein>
<evidence type="ECO:0000259" key="6">
    <source>
        <dbReference type="PROSITE" id="PS50119"/>
    </source>
</evidence>
<dbReference type="AlphaFoldDB" id="A0A9W7T5D1"/>
<name>A0A9W7T5D1_TRIRA</name>
<gene>
    <name evidence="7" type="ORF">IRJ41_005157</name>
</gene>
<dbReference type="PANTHER" id="PTHR25465:SF77">
    <property type="entry name" value="E3 UBIQUITIN_ISG15 LIGASE TRIM25"/>
    <property type="match status" value="1"/>
</dbReference>
<keyword evidence="3" id="KW-0862">Zinc</keyword>
<evidence type="ECO:0000256" key="5">
    <source>
        <dbReference type="SAM" id="MobiDB-lite"/>
    </source>
</evidence>
<reference evidence="7" key="1">
    <citation type="submission" date="2021-02" db="EMBL/GenBank/DDBJ databases">
        <title>Comparative genomics reveals that relaxation of natural selection precedes convergent phenotypic evolution of cavefish.</title>
        <authorList>
            <person name="Peng Z."/>
        </authorList>
    </citation>
    <scope>NUCLEOTIDE SEQUENCE</scope>
    <source>
        <tissue evidence="7">Muscle</tissue>
    </source>
</reference>
<dbReference type="Proteomes" id="UP001059041">
    <property type="component" value="Unassembled WGS sequence"/>
</dbReference>
<comment type="caution">
    <text evidence="7">The sequence shown here is derived from an EMBL/GenBank/DDBJ whole genome shotgun (WGS) entry which is preliminary data.</text>
</comment>
<dbReference type="Pfam" id="PF00643">
    <property type="entry name" value="zf-B_box"/>
    <property type="match status" value="1"/>
</dbReference>
<keyword evidence="8" id="KW-1185">Reference proteome</keyword>
<keyword evidence="2 4" id="KW-0863">Zinc-finger</keyword>
<dbReference type="SUPFAM" id="SSF57845">
    <property type="entry name" value="B-box zinc-binding domain"/>
    <property type="match status" value="1"/>
</dbReference>